<keyword evidence="7 8" id="KW-0472">Membrane</keyword>
<dbReference type="InterPro" id="IPR036259">
    <property type="entry name" value="MFS_trans_sf"/>
</dbReference>
<dbReference type="NCBIfam" id="TIGR00710">
    <property type="entry name" value="efflux_Bcr_CflA"/>
    <property type="match status" value="1"/>
</dbReference>
<dbReference type="SUPFAM" id="SSF103473">
    <property type="entry name" value="MFS general substrate transporter"/>
    <property type="match status" value="1"/>
</dbReference>
<proteinExistence type="inferred from homology"/>
<keyword evidence="11" id="KW-1185">Reference proteome</keyword>
<dbReference type="Gene3D" id="1.20.1720.10">
    <property type="entry name" value="Multidrug resistance protein D"/>
    <property type="match status" value="1"/>
</dbReference>
<protein>
    <recommendedName>
        <fullName evidence="8">Bcr/CflA family efflux transporter</fullName>
    </recommendedName>
</protein>
<dbReference type="PANTHER" id="PTHR23502:SF132">
    <property type="entry name" value="POLYAMINE TRANSPORTER 2-RELATED"/>
    <property type="match status" value="1"/>
</dbReference>
<dbReference type="STRING" id="266265.Bxe_C1261"/>
<evidence type="ECO:0000256" key="7">
    <source>
        <dbReference type="ARBA" id="ARBA00023136"/>
    </source>
</evidence>
<feature type="transmembrane region" description="Helical" evidence="8">
    <location>
        <begin position="165"/>
        <end position="187"/>
    </location>
</feature>
<dbReference type="Proteomes" id="UP000001817">
    <property type="component" value="Chromosome 3"/>
</dbReference>
<feature type="transmembrane region" description="Helical" evidence="8">
    <location>
        <begin position="105"/>
        <end position="125"/>
    </location>
</feature>
<gene>
    <name evidence="10" type="ORF">Bxe_C1261</name>
</gene>
<evidence type="ECO:0000313" key="10">
    <source>
        <dbReference type="EMBL" id="ABE37121.1"/>
    </source>
</evidence>
<dbReference type="InterPro" id="IPR011701">
    <property type="entry name" value="MFS"/>
</dbReference>
<evidence type="ECO:0000259" key="9">
    <source>
        <dbReference type="PROSITE" id="PS50850"/>
    </source>
</evidence>
<feature type="transmembrane region" description="Helical" evidence="8">
    <location>
        <begin position="17"/>
        <end position="41"/>
    </location>
</feature>
<dbReference type="eggNOG" id="COG2814">
    <property type="taxonomic scope" value="Bacteria"/>
</dbReference>
<feature type="domain" description="Major facilitator superfamily (MFS) profile" evidence="9">
    <location>
        <begin position="1"/>
        <end position="398"/>
    </location>
</feature>
<dbReference type="PANTHER" id="PTHR23502">
    <property type="entry name" value="MAJOR FACILITATOR SUPERFAMILY"/>
    <property type="match status" value="1"/>
</dbReference>
<dbReference type="Pfam" id="PF07690">
    <property type="entry name" value="MFS_1"/>
    <property type="match status" value="1"/>
</dbReference>
<comment type="similarity">
    <text evidence="2 8">Belongs to the major facilitator superfamily. Bcr/CmlA family.</text>
</comment>
<dbReference type="InterPro" id="IPR020846">
    <property type="entry name" value="MFS_dom"/>
</dbReference>
<evidence type="ECO:0000256" key="8">
    <source>
        <dbReference type="RuleBase" id="RU365088"/>
    </source>
</evidence>
<dbReference type="KEGG" id="bxe:Bxe_C1261"/>
<dbReference type="PROSITE" id="PS50850">
    <property type="entry name" value="MFS"/>
    <property type="match status" value="1"/>
</dbReference>
<feature type="transmembrane region" description="Helical" evidence="8">
    <location>
        <begin position="283"/>
        <end position="303"/>
    </location>
</feature>
<dbReference type="GO" id="GO:0042910">
    <property type="term" value="F:xenobiotic transmembrane transporter activity"/>
    <property type="evidence" value="ECO:0007669"/>
    <property type="project" value="InterPro"/>
</dbReference>
<evidence type="ECO:0000256" key="1">
    <source>
        <dbReference type="ARBA" id="ARBA00004651"/>
    </source>
</evidence>
<organism evidence="10 11">
    <name type="scientific">Paraburkholderia xenovorans (strain LB400)</name>
    <dbReference type="NCBI Taxonomy" id="266265"/>
    <lineage>
        <taxon>Bacteria</taxon>
        <taxon>Pseudomonadati</taxon>
        <taxon>Pseudomonadota</taxon>
        <taxon>Betaproteobacteria</taxon>
        <taxon>Burkholderiales</taxon>
        <taxon>Burkholderiaceae</taxon>
        <taxon>Paraburkholderia</taxon>
    </lineage>
</organism>
<dbReference type="GO" id="GO:1990961">
    <property type="term" value="P:xenobiotic detoxification by transmembrane export across the plasma membrane"/>
    <property type="evidence" value="ECO:0007669"/>
    <property type="project" value="InterPro"/>
</dbReference>
<dbReference type="PATRIC" id="fig|266265.5.peg.9012"/>
<dbReference type="OrthoDB" id="9814303at2"/>
<keyword evidence="3 8" id="KW-0813">Transport</keyword>
<dbReference type="AlphaFoldDB" id="Q13FL8"/>
<evidence type="ECO:0000256" key="2">
    <source>
        <dbReference type="ARBA" id="ARBA00006236"/>
    </source>
</evidence>
<keyword evidence="8" id="KW-0997">Cell inner membrane</keyword>
<evidence type="ECO:0000256" key="3">
    <source>
        <dbReference type="ARBA" id="ARBA00022448"/>
    </source>
</evidence>
<name>Q13FL8_PARXL</name>
<dbReference type="RefSeq" id="WP_011494347.1">
    <property type="nucleotide sequence ID" value="NC_007953.1"/>
</dbReference>
<sequence length="401" mass="42062">MDNLQDVRANRTPDLKYLLGFIIAIGPVSVDMYLPAASAIALEFGRSTPQLTLAAYFAGFAVGQLTQGLISDRFGRRAPLAAGLTIYTLASICCALAQGTASFCAFRALAAFGAAASIVVPRAMVRDLADGAKAAALMSGVMQVMSVAPVVAPVLGSLVLEFASWRMIFVVAALYGALSLALMACFLPETLPRERRLPTAVATSLRLFGSVLRERQFLSNALVGTFGMGALFAFLAGSPTVFMTQYGYAPTAYGLTLALIGAATVGCFRVNTWLVQRRGAPRVISLGVALWSIASGYLVWCGLRPPLHSWPVFIALLVFTLGYCFIPSNTQVGALSRHAAHAASATALMSTMQYSAGAVAGALVGKLADGTARPMAAVMLGCALAAALAARFRPRGNRQYV</sequence>
<comment type="subcellular location">
    <subcellularLocation>
        <location evidence="8">Cell inner membrane</location>
        <topology evidence="8">Multi-pass membrane protein</topology>
    </subcellularLocation>
    <subcellularLocation>
        <location evidence="1">Cell membrane</location>
        <topology evidence="1">Multi-pass membrane protein</topology>
    </subcellularLocation>
</comment>
<feature type="transmembrane region" description="Helical" evidence="8">
    <location>
        <begin position="374"/>
        <end position="392"/>
    </location>
</feature>
<evidence type="ECO:0000256" key="4">
    <source>
        <dbReference type="ARBA" id="ARBA00022475"/>
    </source>
</evidence>
<dbReference type="CDD" id="cd17320">
    <property type="entry name" value="MFS_MdfA_MDR_like"/>
    <property type="match status" value="1"/>
</dbReference>
<feature type="transmembrane region" description="Helical" evidence="8">
    <location>
        <begin position="78"/>
        <end position="99"/>
    </location>
</feature>
<feature type="transmembrane region" description="Helical" evidence="8">
    <location>
        <begin position="137"/>
        <end position="159"/>
    </location>
</feature>
<evidence type="ECO:0000256" key="6">
    <source>
        <dbReference type="ARBA" id="ARBA00022989"/>
    </source>
</evidence>
<evidence type="ECO:0000313" key="11">
    <source>
        <dbReference type="Proteomes" id="UP000001817"/>
    </source>
</evidence>
<feature type="transmembrane region" description="Helical" evidence="8">
    <location>
        <begin position="248"/>
        <end position="271"/>
    </location>
</feature>
<dbReference type="EMBL" id="CP000272">
    <property type="protein sequence ID" value="ABE37121.1"/>
    <property type="molecule type" value="Genomic_DNA"/>
</dbReference>
<reference evidence="10 11" key="1">
    <citation type="journal article" date="2006" name="Proc. Natl. Acad. Sci. U.S.A.">
        <title>Burkholderia xenovorans LB400 harbors a multi-replicon, 9.73-Mbp genome shaped for versatility.</title>
        <authorList>
            <person name="Chain P.S."/>
            <person name="Denef V.J."/>
            <person name="Konstantinidis K.T."/>
            <person name="Vergez L.M."/>
            <person name="Agullo L."/>
            <person name="Reyes V.L."/>
            <person name="Hauser L."/>
            <person name="Cordova M."/>
            <person name="Gomez L."/>
            <person name="Gonzalez M."/>
            <person name="Land M."/>
            <person name="Lao V."/>
            <person name="Larimer F."/>
            <person name="LiPuma J.J."/>
            <person name="Mahenthiralingam E."/>
            <person name="Malfatti S.A."/>
            <person name="Marx C.J."/>
            <person name="Parnell J.J."/>
            <person name="Ramette A."/>
            <person name="Richardson P."/>
            <person name="Seeger M."/>
            <person name="Smith D."/>
            <person name="Spilker T."/>
            <person name="Sul W.J."/>
            <person name="Tsoi T.V."/>
            <person name="Ulrich L.E."/>
            <person name="Zhulin I.B."/>
            <person name="Tiedje J.M."/>
        </authorList>
    </citation>
    <scope>NUCLEOTIDE SEQUENCE [LARGE SCALE GENOMIC DNA]</scope>
    <source>
        <strain evidence="10 11">LB400</strain>
    </source>
</reference>
<keyword evidence="5 8" id="KW-0812">Transmembrane</keyword>
<feature type="transmembrane region" description="Helical" evidence="8">
    <location>
        <begin position="217"/>
        <end position="236"/>
    </location>
</feature>
<dbReference type="InterPro" id="IPR004812">
    <property type="entry name" value="Efflux_drug-R_Bcr/CmlA"/>
</dbReference>
<accession>Q13FL8</accession>
<dbReference type="KEGG" id="bxb:DR64_8552"/>
<feature type="transmembrane region" description="Helical" evidence="8">
    <location>
        <begin position="347"/>
        <end position="368"/>
    </location>
</feature>
<feature type="transmembrane region" description="Helical" evidence="8">
    <location>
        <begin position="309"/>
        <end position="326"/>
    </location>
</feature>
<keyword evidence="6 8" id="KW-1133">Transmembrane helix</keyword>
<dbReference type="GO" id="GO:0005886">
    <property type="term" value="C:plasma membrane"/>
    <property type="evidence" value="ECO:0007669"/>
    <property type="project" value="UniProtKB-SubCell"/>
</dbReference>
<feature type="transmembrane region" description="Helical" evidence="8">
    <location>
        <begin position="53"/>
        <end position="71"/>
    </location>
</feature>
<evidence type="ECO:0000256" key="5">
    <source>
        <dbReference type="ARBA" id="ARBA00022692"/>
    </source>
</evidence>
<keyword evidence="4" id="KW-1003">Cell membrane</keyword>